<reference evidence="4 6" key="1">
    <citation type="journal article" date="2017" name="Front. Microbiol.">
        <title>New Insights into the Diversity of the Genus Faecalibacterium.</title>
        <authorList>
            <person name="Benevides L."/>
            <person name="Burman S."/>
            <person name="Martin R."/>
            <person name="Robert V."/>
            <person name="Thomas M."/>
            <person name="Miquel S."/>
            <person name="Chain F."/>
            <person name="Sokol H."/>
            <person name="Bermudez-Humaran L.G."/>
            <person name="Morrison M."/>
            <person name="Langella P."/>
            <person name="Azevedo V.A."/>
            <person name="Chatel J.M."/>
            <person name="Soares S."/>
        </authorList>
    </citation>
    <scope>NUCLEOTIDE SEQUENCE [LARGE SCALE GENOMIC DNA]</scope>
    <source>
        <strain evidence="4 6">CNCM I 4546</strain>
    </source>
</reference>
<organism evidence="4 6">
    <name type="scientific">Faecalibacterium prausnitzii</name>
    <dbReference type="NCBI Taxonomy" id="853"/>
    <lineage>
        <taxon>Bacteria</taxon>
        <taxon>Bacillati</taxon>
        <taxon>Bacillota</taxon>
        <taxon>Clostridia</taxon>
        <taxon>Eubacteriales</taxon>
        <taxon>Oscillospiraceae</taxon>
        <taxon>Faecalibacterium</taxon>
    </lineage>
</organism>
<dbReference type="InterPro" id="IPR001466">
    <property type="entry name" value="Beta-lactam-related"/>
</dbReference>
<evidence type="ECO:0000256" key="1">
    <source>
        <dbReference type="ARBA" id="ARBA00022801"/>
    </source>
</evidence>
<sequence length="698" mass="75386">MSTKFSRKTFLKGSVAGLGMMALNVCTAGAASAAEPAAAAAEDTNSLNLVPKKAASVKVTSRGSVSGGWQGEPVFPNWKGLDDTLAMNHMYTFVGYAGQGTLCVEPEAGVTGFNLFVNNRQINTAAMAAGGVWNVDISGQTINGRNTIQVGGIRPRGKKVTVRVGYPTVQEGSLQDVGIDRDALELLEQIIQADVNNGFPSAQMAIVKNGKLVYQNAWGKVNSYNPDGTPKTDSPAVTNDTLYDLASNTKMYTANYALQYLVTQGKANLDSRLVDLLGSAFVEDTIDITYNGYENPGLKVNKQWKAELTLRDILRHQAGFPADPQYHNDSFDQCAQKTVPGATNVLFSGWDGSAATRAATLKSIFKTPLMYKPGTKTVYSDVDYMLLAFAIEAITGKGLDAFLKETFWDPMGLTHTAYNPLLNGFAANDCAATELNGNTRDGAISFTGVRTATIQGQVHDEKCYYAMGGISGHAGLFSNATELAKLASVMLTGGYGENRYFSRNVMDAFTAPKKEDAANWGLGWWREGDNQRCWYFGTQAPSNTIGHQGWTGTLTMIDPVENLVVVYLTNKINSPVTDKAANPNNFNGNWYTASTLGFVAQLLYQGLQNHGTDPNNAYSALLEDMAESKFALVAEGGSVPATHPLVRSGYAVLEAMAAHANSTHSYMDRNYFNDALTLLDDTRDAEELAKLKKMLNKF</sequence>
<dbReference type="EMBL" id="NMTV01000071">
    <property type="protein sequence ID" value="PDX71175.1"/>
    <property type="molecule type" value="Genomic_DNA"/>
</dbReference>
<evidence type="ECO:0000313" key="6">
    <source>
        <dbReference type="Proteomes" id="UP000219901"/>
    </source>
</evidence>
<gene>
    <name evidence="5" type="ORF">C4N21_01850</name>
    <name evidence="4" type="ORF">CGS55_13360</name>
</gene>
<evidence type="ECO:0000313" key="4">
    <source>
        <dbReference type="EMBL" id="PDX71175.1"/>
    </source>
</evidence>
<dbReference type="PROSITE" id="PS51318">
    <property type="entry name" value="TAT"/>
    <property type="match status" value="1"/>
</dbReference>
<dbReference type="InterPro" id="IPR050789">
    <property type="entry name" value="Diverse_Enzym_Activities"/>
</dbReference>
<dbReference type="Proteomes" id="UP000219901">
    <property type="component" value="Unassembled WGS sequence"/>
</dbReference>
<dbReference type="GO" id="GO:0016787">
    <property type="term" value="F:hydrolase activity"/>
    <property type="evidence" value="ECO:0007669"/>
    <property type="project" value="UniProtKB-KW"/>
</dbReference>
<dbReference type="InterPro" id="IPR006311">
    <property type="entry name" value="TAT_signal"/>
</dbReference>
<dbReference type="NCBIfam" id="NF002968">
    <property type="entry name" value="PRK03642.1"/>
    <property type="match status" value="1"/>
</dbReference>
<dbReference type="PANTHER" id="PTHR43283:SF11">
    <property type="entry name" value="BETA-LACTAMASE-RELATED DOMAIN-CONTAINING PROTEIN"/>
    <property type="match status" value="1"/>
</dbReference>
<evidence type="ECO:0000259" key="3">
    <source>
        <dbReference type="Pfam" id="PF00144"/>
    </source>
</evidence>
<proteinExistence type="predicted"/>
<accession>A0A2A6ZW87</accession>
<reference evidence="5 7" key="3">
    <citation type="submission" date="2018-02" db="EMBL/GenBank/DDBJ databases">
        <title>Complete genome sequencing of Faecalibacterium prausnitzii strains isolated from the human gut.</title>
        <authorList>
            <person name="Fitzgerald B.C."/>
            <person name="Shkoporov A.N."/>
            <person name="Ross P.R."/>
            <person name="Hill C."/>
        </authorList>
    </citation>
    <scope>NUCLEOTIDE SEQUENCE [LARGE SCALE GENOMIC DNA]</scope>
    <source>
        <strain evidence="5 7">APC924/119</strain>
    </source>
</reference>
<name>A0A2A6ZW87_9FIRM</name>
<dbReference type="AlphaFoldDB" id="A0A2A6ZW87"/>
<feature type="domain" description="Beta-lactamase-related" evidence="3">
    <location>
        <begin position="188"/>
        <end position="584"/>
    </location>
</feature>
<dbReference type="Proteomes" id="UP000250550">
    <property type="component" value="Unassembled WGS sequence"/>
</dbReference>
<dbReference type="Gene3D" id="3.40.710.10">
    <property type="entry name" value="DD-peptidase/beta-lactamase superfamily"/>
    <property type="match status" value="1"/>
</dbReference>
<dbReference type="Pfam" id="PF00144">
    <property type="entry name" value="Beta-lactamase"/>
    <property type="match status" value="1"/>
</dbReference>
<comment type="caution">
    <text evidence="4">The sequence shown here is derived from an EMBL/GenBank/DDBJ whole genome shotgun (WGS) entry which is preliminary data.</text>
</comment>
<dbReference type="SUPFAM" id="SSF56601">
    <property type="entry name" value="beta-lactamase/transpeptidase-like"/>
    <property type="match status" value="1"/>
</dbReference>
<keyword evidence="2" id="KW-0732">Signal</keyword>
<dbReference type="PANTHER" id="PTHR43283">
    <property type="entry name" value="BETA-LACTAMASE-RELATED"/>
    <property type="match status" value="1"/>
</dbReference>
<evidence type="ECO:0000313" key="5">
    <source>
        <dbReference type="EMBL" id="RAW67443.1"/>
    </source>
</evidence>
<keyword evidence="1" id="KW-0378">Hydrolase</keyword>
<feature type="signal peptide" evidence="2">
    <location>
        <begin position="1"/>
        <end position="33"/>
    </location>
</feature>
<protein>
    <submittedName>
        <fullName evidence="4">Penicillin binding protein PBP4B</fullName>
    </submittedName>
</protein>
<feature type="chain" id="PRO_5033300931" evidence="2">
    <location>
        <begin position="34"/>
        <end position="698"/>
    </location>
</feature>
<evidence type="ECO:0000256" key="2">
    <source>
        <dbReference type="SAM" id="SignalP"/>
    </source>
</evidence>
<evidence type="ECO:0000313" key="7">
    <source>
        <dbReference type="Proteomes" id="UP000250550"/>
    </source>
</evidence>
<dbReference type="RefSeq" id="WP_097783804.1">
    <property type="nucleotide sequence ID" value="NZ_JBBNNX010000002.1"/>
</dbReference>
<dbReference type="InterPro" id="IPR012338">
    <property type="entry name" value="Beta-lactam/transpept-like"/>
</dbReference>
<reference evidence="4" key="2">
    <citation type="submission" date="2017-07" db="EMBL/GenBank/DDBJ databases">
        <authorList>
            <person name="Sun Z.S."/>
            <person name="Albrecht U."/>
            <person name="Echele G."/>
            <person name="Lee C.C."/>
        </authorList>
    </citation>
    <scope>NUCLEOTIDE SEQUENCE</scope>
    <source>
        <strain evidence="4">CNCM I 4546</strain>
    </source>
</reference>
<dbReference type="EMBL" id="PRLF01000001">
    <property type="protein sequence ID" value="RAW67443.1"/>
    <property type="molecule type" value="Genomic_DNA"/>
</dbReference>